<dbReference type="InterPro" id="IPR029044">
    <property type="entry name" value="Nucleotide-diphossugar_trans"/>
</dbReference>
<dbReference type="EMBL" id="LCUJ01000003">
    <property type="protein sequence ID" value="OCL99251.1"/>
    <property type="molecule type" value="Genomic_DNA"/>
</dbReference>
<dbReference type="Gene3D" id="3.90.550.10">
    <property type="entry name" value="Spore Coat Polysaccharide Biosynthesis Protein SpsA, Chain A"/>
    <property type="match status" value="1"/>
</dbReference>
<comment type="caution">
    <text evidence="2">The sequence shown here is derived from an EMBL/GenBank/DDBJ whole genome shotgun (WGS) entry which is preliminary data.</text>
</comment>
<dbReference type="GO" id="GO:0016758">
    <property type="term" value="F:hexosyltransferase activity"/>
    <property type="evidence" value="ECO:0007669"/>
    <property type="project" value="UniProtKB-ARBA"/>
</dbReference>
<name>A0A1C0B6P7_9BACT</name>
<proteinExistence type="predicted"/>
<gene>
    <name evidence="2" type="primary">epsJ</name>
    <name evidence="2" type="ORF">AAX29_01063</name>
</gene>
<keyword evidence="2" id="KW-0808">Transferase</keyword>
<dbReference type="AlphaFoldDB" id="A0A1C0B6P7"/>
<evidence type="ECO:0000259" key="1">
    <source>
        <dbReference type="Pfam" id="PF00535"/>
    </source>
</evidence>
<dbReference type="CDD" id="cd00761">
    <property type="entry name" value="Glyco_tranf_GTA_type"/>
    <property type="match status" value="1"/>
</dbReference>
<sequence>MSKISVLIPTYKPQEYIEKCFDSIEKQTLSKEFFKVYIALNGDRNPYYEYIESLLTKYSFKSEFIYLEEIGVSNARNKLIDISKEPFITFIDDDDIISENYLENLLEIADENYISIANVYNFEKDINEKKENYIGNCFLSLNNIEKSKYKTRKYFSSPCAKLINRKMIGDVRFDTKLKIGEDSLFMAEISNKVEGLKKTTEDTIYYVFERAGSATRKKIDKKEEFKRIIYLVGIYIKMLFGNYNKIFIMTRIAATMKHLKNIFKETVKG</sequence>
<dbReference type="SUPFAM" id="SSF53448">
    <property type="entry name" value="Nucleotide-diphospho-sugar transferases"/>
    <property type="match status" value="1"/>
</dbReference>
<reference evidence="3" key="1">
    <citation type="submission" date="2015-05" db="EMBL/GenBank/DDBJ databases">
        <authorList>
            <person name="Rovetto F."/>
            <person name="Cocolin L."/>
            <person name="Illeghems K."/>
            <person name="Van Nieuwerburgh F."/>
            <person name="Houf K."/>
        </authorList>
    </citation>
    <scope>NUCLEOTIDE SEQUENCE [LARGE SCALE GENOMIC DNA]</scope>
    <source>
        <strain evidence="3">DU22</strain>
    </source>
</reference>
<dbReference type="InterPro" id="IPR001173">
    <property type="entry name" value="Glyco_trans_2-like"/>
</dbReference>
<keyword evidence="2" id="KW-0328">Glycosyltransferase</keyword>
<dbReference type="RefSeq" id="WP_083196668.1">
    <property type="nucleotide sequence ID" value="NZ_LCUJ01000003.1"/>
</dbReference>
<dbReference type="Proteomes" id="UP000093281">
    <property type="component" value="Unassembled WGS sequence"/>
</dbReference>
<organism evidence="2 3">
    <name type="scientific">Aliarcobacter thereius</name>
    <dbReference type="NCBI Taxonomy" id="544718"/>
    <lineage>
        <taxon>Bacteria</taxon>
        <taxon>Pseudomonadati</taxon>
        <taxon>Campylobacterota</taxon>
        <taxon>Epsilonproteobacteria</taxon>
        <taxon>Campylobacterales</taxon>
        <taxon>Arcobacteraceae</taxon>
        <taxon>Aliarcobacter</taxon>
    </lineage>
</organism>
<evidence type="ECO:0000313" key="3">
    <source>
        <dbReference type="Proteomes" id="UP000093281"/>
    </source>
</evidence>
<evidence type="ECO:0000313" key="2">
    <source>
        <dbReference type="EMBL" id="OCL99251.1"/>
    </source>
</evidence>
<feature type="domain" description="Glycosyltransferase 2-like" evidence="1">
    <location>
        <begin position="5"/>
        <end position="168"/>
    </location>
</feature>
<accession>A0A1C0B6P7</accession>
<dbReference type="EC" id="2.4.-.-" evidence="2"/>
<dbReference type="PANTHER" id="PTHR22916">
    <property type="entry name" value="GLYCOSYLTRANSFERASE"/>
    <property type="match status" value="1"/>
</dbReference>
<protein>
    <submittedName>
        <fullName evidence="2">Putative glycosyltransferase EpsJ</fullName>
        <ecNumber evidence="2">2.4.-.-</ecNumber>
    </submittedName>
</protein>
<dbReference type="OrthoDB" id="5372349at2"/>
<dbReference type="Pfam" id="PF00535">
    <property type="entry name" value="Glycos_transf_2"/>
    <property type="match status" value="1"/>
</dbReference>